<name>A0ABW1KC39_9ACTN</name>
<comment type="caution">
    <text evidence="1">The sequence shown here is derived from an EMBL/GenBank/DDBJ whole genome shotgun (WGS) entry which is preliminary data.</text>
</comment>
<dbReference type="RefSeq" id="WP_377425282.1">
    <property type="nucleotide sequence ID" value="NZ_JBHSPR010000020.1"/>
</dbReference>
<proteinExistence type="predicted"/>
<keyword evidence="2" id="KW-1185">Reference proteome</keyword>
<evidence type="ECO:0000313" key="2">
    <source>
        <dbReference type="Proteomes" id="UP001596203"/>
    </source>
</evidence>
<reference evidence="2" key="1">
    <citation type="journal article" date="2019" name="Int. J. Syst. Evol. Microbiol.">
        <title>The Global Catalogue of Microorganisms (GCM) 10K type strain sequencing project: providing services to taxonomists for standard genome sequencing and annotation.</title>
        <authorList>
            <consortium name="The Broad Institute Genomics Platform"/>
            <consortium name="The Broad Institute Genome Sequencing Center for Infectious Disease"/>
            <person name="Wu L."/>
            <person name="Ma J."/>
        </authorList>
    </citation>
    <scope>NUCLEOTIDE SEQUENCE [LARGE SCALE GENOMIC DNA]</scope>
    <source>
        <strain evidence="2">ZS-35-S2</strain>
    </source>
</reference>
<gene>
    <name evidence="1" type="ORF">ACFP2T_24530</name>
</gene>
<protein>
    <submittedName>
        <fullName evidence="1">Uncharacterized protein</fullName>
    </submittedName>
</protein>
<dbReference type="EMBL" id="JBHSPR010000020">
    <property type="protein sequence ID" value="MFC6019360.1"/>
    <property type="molecule type" value="Genomic_DNA"/>
</dbReference>
<dbReference type="Proteomes" id="UP001596203">
    <property type="component" value="Unassembled WGS sequence"/>
</dbReference>
<organism evidence="1 2">
    <name type="scientific">Plantactinospora solaniradicis</name>
    <dbReference type="NCBI Taxonomy" id="1723736"/>
    <lineage>
        <taxon>Bacteria</taxon>
        <taxon>Bacillati</taxon>
        <taxon>Actinomycetota</taxon>
        <taxon>Actinomycetes</taxon>
        <taxon>Micromonosporales</taxon>
        <taxon>Micromonosporaceae</taxon>
        <taxon>Plantactinospora</taxon>
    </lineage>
</organism>
<sequence>MMSAEQLRGLPRAVRTGAVPVDDGLLRRIEAEVQAYREFLDDPRPQLPPEKLAELLPVMGWLLYEVSLMSLWQVTPGFESLTGEARRSARAAADLIARTADAARSLPWPEFAPRALGAIRAQALAESKRDTESGYDDAWILHQEARTKHASFTDSHAGSPDRDRYLLDLDEVLLQIALAEAGTACRTAERVIGRWIEGLDDEDPPWTEDDSPRWTQRMFSQLTDGAAIGGRALEVADRIKQRWGFVHQVDERRLALSTAYQNPGIMTARAILLVLSMSPEMEALGRKPGNHETWPELRADLLARFEETYRRIELPVLDVDGEPVPLLAAHQGKIVQLRLHLALLVPGYRLPSALAFDPCVERAELDDDAVEALSGWLAHVGDDRSGWDANVIGCATKPSFVASVEACRRAVGRPDGYREWRRRWFVLDRYAGEPGRRQRVERVLDAQ</sequence>
<evidence type="ECO:0000313" key="1">
    <source>
        <dbReference type="EMBL" id="MFC6019360.1"/>
    </source>
</evidence>
<accession>A0ABW1KC39</accession>